<organism evidence="2 3">
    <name type="scientific">Phomopsis amygdali</name>
    <name type="common">Fusicoccum amygdali</name>
    <dbReference type="NCBI Taxonomy" id="1214568"/>
    <lineage>
        <taxon>Eukaryota</taxon>
        <taxon>Fungi</taxon>
        <taxon>Dikarya</taxon>
        <taxon>Ascomycota</taxon>
        <taxon>Pezizomycotina</taxon>
        <taxon>Sordariomycetes</taxon>
        <taxon>Sordariomycetidae</taxon>
        <taxon>Diaporthales</taxon>
        <taxon>Diaporthaceae</taxon>
        <taxon>Diaporthe</taxon>
    </lineage>
</organism>
<evidence type="ECO:0000313" key="3">
    <source>
        <dbReference type="Proteomes" id="UP001265746"/>
    </source>
</evidence>
<feature type="region of interest" description="Disordered" evidence="1">
    <location>
        <begin position="352"/>
        <end position="385"/>
    </location>
</feature>
<feature type="region of interest" description="Disordered" evidence="1">
    <location>
        <begin position="1"/>
        <end position="22"/>
    </location>
</feature>
<reference evidence="2" key="1">
    <citation type="submission" date="2023-06" db="EMBL/GenBank/DDBJ databases">
        <authorList>
            <person name="Noh H."/>
        </authorList>
    </citation>
    <scope>NUCLEOTIDE SEQUENCE</scope>
    <source>
        <strain evidence="2">DUCC20226</strain>
    </source>
</reference>
<feature type="region of interest" description="Disordered" evidence="1">
    <location>
        <begin position="297"/>
        <end position="328"/>
    </location>
</feature>
<feature type="compositionally biased region" description="Polar residues" evidence="1">
    <location>
        <begin position="352"/>
        <end position="373"/>
    </location>
</feature>
<feature type="compositionally biased region" description="Polar residues" evidence="1">
    <location>
        <begin position="1"/>
        <end position="10"/>
    </location>
</feature>
<evidence type="ECO:0000313" key="2">
    <source>
        <dbReference type="EMBL" id="KAK2611443.1"/>
    </source>
</evidence>
<gene>
    <name evidence="2" type="ORF">N8I77_004782</name>
</gene>
<comment type="caution">
    <text evidence="2">The sequence shown here is derived from an EMBL/GenBank/DDBJ whole genome shotgun (WGS) entry which is preliminary data.</text>
</comment>
<dbReference type="Proteomes" id="UP001265746">
    <property type="component" value="Unassembled WGS sequence"/>
</dbReference>
<dbReference type="EMBL" id="JAUJFL010000002">
    <property type="protein sequence ID" value="KAK2611443.1"/>
    <property type="molecule type" value="Genomic_DNA"/>
</dbReference>
<protein>
    <submittedName>
        <fullName evidence="2">Uncharacterized protein</fullName>
    </submittedName>
</protein>
<proteinExistence type="predicted"/>
<evidence type="ECO:0000256" key="1">
    <source>
        <dbReference type="SAM" id="MobiDB-lite"/>
    </source>
</evidence>
<dbReference type="AlphaFoldDB" id="A0AAD9SLN2"/>
<name>A0AAD9SLN2_PHOAM</name>
<accession>A0AAD9SLN2</accession>
<keyword evidence="3" id="KW-1185">Reference proteome</keyword>
<sequence length="459" mass="52873">MATAGPSQATPDAEHVSLHGTTPKQRDKIRLVFQEEFRVPVDQKINVETTILYNALSTKRHADIDDQDDGSFHSEVLKNSIDILQRFYRCAPLYLKVDSGHRSRNNNFFAKDIFCRTFCGDIDGLDNKDNPRAWLDVFHFFNAMKEIWDKSSFGGREVSEKERIAAMCYTHGEVTRKGPTSSRKGALLWELMGLASKAVDKEGKKISETWCVEAAVRIGLWRKRLKEDKASLFRLPVEDDWGNHFDDVLPERDESAMELFKDLETKLRNFYVKCKEQMPEQVTVLPVIENPRARTTTPEIINQEDGTRDQKDPEMIQRGGASERSTPEMDFPRMISREFIPRTTNRRYPILQRSSPQNTIPQNKILQSTSPQRSFPPTPNPRQTIPQKKTFAHSAYQQTASRNIIIKDPRRFTAPMDPTSISLDQAKELITNVLRANGQEPDWDPELPRMVIRANPYRH</sequence>
<feature type="compositionally biased region" description="Basic and acidic residues" evidence="1">
    <location>
        <begin position="305"/>
        <end position="315"/>
    </location>
</feature>